<dbReference type="InterPro" id="IPR036884">
    <property type="entry name" value="2Fe-2S-bd_dom_sf"/>
</dbReference>
<comment type="similarity">
    <text evidence="1">Belongs to the xanthine dehydrogenase family.</text>
</comment>
<dbReference type="SUPFAM" id="SSF54292">
    <property type="entry name" value="2Fe-2S ferredoxin-like"/>
    <property type="match status" value="1"/>
</dbReference>
<dbReference type="PIRSF" id="PIRSF000127">
    <property type="entry name" value="Xanthine_DH"/>
    <property type="match status" value="1"/>
</dbReference>
<dbReference type="InterPro" id="IPR046867">
    <property type="entry name" value="AldOxase/xan_DH_MoCoBD2"/>
</dbReference>
<keyword evidence="2" id="KW-0500">Molybdenum</keyword>
<dbReference type="InterPro" id="IPR036010">
    <property type="entry name" value="2Fe-2S_ferredoxin-like_sf"/>
</dbReference>
<gene>
    <name evidence="7" type="ORF">OBO34_09580</name>
</gene>
<evidence type="ECO:0000313" key="8">
    <source>
        <dbReference type="Proteomes" id="UP001065549"/>
    </source>
</evidence>
<dbReference type="SMART" id="SM01008">
    <property type="entry name" value="Ald_Xan_dh_C"/>
    <property type="match status" value="1"/>
</dbReference>
<dbReference type="InterPro" id="IPR054705">
    <property type="entry name" value="Mop"/>
</dbReference>
<dbReference type="SUPFAM" id="SSF47741">
    <property type="entry name" value="CO dehydrogenase ISP C-domain like"/>
    <property type="match status" value="1"/>
</dbReference>
<dbReference type="InterPro" id="IPR016208">
    <property type="entry name" value="Ald_Oxase/xanthine_DH-like"/>
</dbReference>
<evidence type="ECO:0000313" key="7">
    <source>
        <dbReference type="EMBL" id="MCU7378603.1"/>
    </source>
</evidence>
<dbReference type="CDD" id="cd00207">
    <property type="entry name" value="fer2"/>
    <property type="match status" value="1"/>
</dbReference>
<dbReference type="InterPro" id="IPR008274">
    <property type="entry name" value="AldOxase/xan_DH_MoCoBD1"/>
</dbReference>
<keyword evidence="3" id="KW-0479">Metal-binding</keyword>
<dbReference type="EMBL" id="JAOSHN010000003">
    <property type="protein sequence ID" value="MCU7378603.1"/>
    <property type="molecule type" value="Genomic_DNA"/>
</dbReference>
<dbReference type="Pfam" id="PF02738">
    <property type="entry name" value="MoCoBD_1"/>
    <property type="match status" value="1"/>
</dbReference>
<accession>A0A9J6QUI7</accession>
<proteinExistence type="inferred from homology"/>
<sequence length="948" mass="103615">MGMNRIVLTINGAERSLICDMEKDTLADVLRNLGLTGTKVGCGKGQCGACNVILNGKLTRSCTLNIKRVPEYSRVETIEGIGTANNLHPLQLAWIVYGGVQCGFCSPGFILSAKALLETNPSPTREEVRDWFQKNRNACRCTGYKPLVDGVMAAAEVMRGEKTMDDLYNMIPEDQVFDTRYPKPTALGKVLGTTDYGDDISLKVPDMLHLAPVMPTISHGLLKSVDTAAAEKAEGVVKVITAKDVPGTNRIVFPIGTSWADGEGSERPIICDEKVFRRGDVIALVVADTRRHARDAAKLVTAEYEQLPEYLDALDAVAEDALEIHPGMPNEFLRKARFHGEDTRQTLPKSAHQVELSVRNQTQPHMPIEPDTANAYIDGDGRLTIMFKTHALYMQKGFIASGLGIDPENIRLILNPSGGSFGYAFSPGTIALVGLASLLTGSPCTLTFSYEEHQAFTGKRPPTYQNVRIGCDEKGKITAAELDILYDNGCYSEAANSGALVPTKYFMTPYTTPSARVLSRTTFSNTPFNTAYRCPAAANMYTGQEQAMDMLAEKMGMDPMDFRLLNVWQEGDTAIYGEKPTVYVAEGIFKEMKPIYEKLKKHAAENTTEEKKYGAGVAFGSFNISNSGDHAEIALELNPDGTVTHYSTWEDMGQGADVGCLAYTHEALKPLGLKPEQIHIVMSDTDTCPDTGRAAASRCNLMTGQATDDGAKKMLDAMRKEDGTYRTYDEMVAEGLPTRFVGAFTQPVNEKLNENDGFGKFPPDQSYAGFVCEVEVDVATGKTKVIAMHCVSDVGKVTNWLSLEGQAFGGMMHSIGYALSENYYDFKKHNNLIGSGFPFIKDIPDGENFTLTNLETVRDYAAFGGTGISEGYQSAGHVAVLNALYAAVGVRIGMLPATPDKVKAAMEAKANGTYKEQEPFFFGKDFHEYLDYIKAHPRIEYKGAVVHH</sequence>
<dbReference type="RefSeq" id="WP_148396278.1">
    <property type="nucleotide sequence ID" value="NZ_JAOSHN010000003.1"/>
</dbReference>
<dbReference type="Gene3D" id="1.10.150.120">
    <property type="entry name" value="[2Fe-2S]-binding domain"/>
    <property type="match status" value="1"/>
</dbReference>
<name>A0A9J6QUI7_9FIRM</name>
<keyword evidence="5" id="KW-0408">Iron</keyword>
<comment type="caution">
    <text evidence="7">The sequence shown here is derived from an EMBL/GenBank/DDBJ whole genome shotgun (WGS) entry which is preliminary data.</text>
</comment>
<dbReference type="NCBIfam" id="NF045668">
    <property type="entry name" value="pterin_aldehy"/>
    <property type="match status" value="1"/>
</dbReference>
<dbReference type="GO" id="GO:0051537">
    <property type="term" value="F:2 iron, 2 sulfur cluster binding"/>
    <property type="evidence" value="ECO:0007669"/>
    <property type="project" value="InterPro"/>
</dbReference>
<evidence type="ECO:0000256" key="1">
    <source>
        <dbReference type="ARBA" id="ARBA00006849"/>
    </source>
</evidence>
<dbReference type="Proteomes" id="UP001065549">
    <property type="component" value="Unassembled WGS sequence"/>
</dbReference>
<dbReference type="Pfam" id="PF20256">
    <property type="entry name" value="MoCoBD_2"/>
    <property type="match status" value="1"/>
</dbReference>
<dbReference type="PANTHER" id="PTHR11908">
    <property type="entry name" value="XANTHINE DEHYDROGENASE"/>
    <property type="match status" value="1"/>
</dbReference>
<dbReference type="Gene3D" id="3.30.365.10">
    <property type="entry name" value="Aldehyde oxidase/xanthine dehydrogenase, molybdopterin binding domain"/>
    <property type="match status" value="4"/>
</dbReference>
<evidence type="ECO:0000256" key="3">
    <source>
        <dbReference type="ARBA" id="ARBA00022723"/>
    </source>
</evidence>
<dbReference type="Pfam" id="PF00111">
    <property type="entry name" value="Fer2"/>
    <property type="match status" value="1"/>
</dbReference>
<dbReference type="InterPro" id="IPR012675">
    <property type="entry name" value="Beta-grasp_dom_sf"/>
</dbReference>
<dbReference type="InterPro" id="IPR037165">
    <property type="entry name" value="AldOxase/xan_DH_Mopterin-bd_sf"/>
</dbReference>
<dbReference type="InterPro" id="IPR002888">
    <property type="entry name" value="2Fe-2S-bd"/>
</dbReference>
<dbReference type="Gene3D" id="3.90.1170.50">
    <property type="entry name" value="Aldehyde oxidase/xanthine dehydrogenase, a/b hammerhead"/>
    <property type="match status" value="1"/>
</dbReference>
<dbReference type="Pfam" id="PF01799">
    <property type="entry name" value="Fer2_2"/>
    <property type="match status" value="1"/>
</dbReference>
<evidence type="ECO:0000256" key="4">
    <source>
        <dbReference type="ARBA" id="ARBA00023002"/>
    </source>
</evidence>
<evidence type="ECO:0000256" key="2">
    <source>
        <dbReference type="ARBA" id="ARBA00022505"/>
    </source>
</evidence>
<dbReference type="Gene3D" id="3.10.20.30">
    <property type="match status" value="1"/>
</dbReference>
<keyword evidence="8" id="KW-1185">Reference proteome</keyword>
<feature type="domain" description="2Fe-2S ferredoxin-type" evidence="6">
    <location>
        <begin position="4"/>
        <end position="81"/>
    </location>
</feature>
<dbReference type="SUPFAM" id="SSF54665">
    <property type="entry name" value="CO dehydrogenase molybdoprotein N-domain-like"/>
    <property type="match status" value="1"/>
</dbReference>
<dbReference type="PANTHER" id="PTHR11908:SF132">
    <property type="entry name" value="ALDEHYDE OXIDASE 1-RELATED"/>
    <property type="match status" value="1"/>
</dbReference>
<reference evidence="7" key="1">
    <citation type="submission" date="2022-09" db="EMBL/GenBank/DDBJ databases">
        <title>Culturomic study of gut microbiota in children with autism spectrum disorder.</title>
        <authorList>
            <person name="Efimov B.A."/>
            <person name="Chaplin A.V."/>
            <person name="Sokolova S.R."/>
            <person name="Pikina A.P."/>
            <person name="Korzhanova M."/>
            <person name="Belova V."/>
            <person name="Korostin D."/>
        </authorList>
    </citation>
    <scope>NUCLEOTIDE SEQUENCE</scope>
    <source>
        <strain evidence="7">ASD5510</strain>
    </source>
</reference>
<dbReference type="Pfam" id="PF01315">
    <property type="entry name" value="Ald_Xan_dh_C"/>
    <property type="match status" value="1"/>
</dbReference>
<evidence type="ECO:0000256" key="5">
    <source>
        <dbReference type="ARBA" id="ARBA00023004"/>
    </source>
</evidence>
<dbReference type="InterPro" id="IPR006058">
    <property type="entry name" value="2Fe2S_fd_BS"/>
</dbReference>
<dbReference type="InterPro" id="IPR001041">
    <property type="entry name" value="2Fe-2S_ferredoxin-type"/>
</dbReference>
<dbReference type="SUPFAM" id="SSF56003">
    <property type="entry name" value="Molybdenum cofactor-binding domain"/>
    <property type="match status" value="1"/>
</dbReference>
<dbReference type="PROSITE" id="PS00197">
    <property type="entry name" value="2FE2S_FER_1"/>
    <property type="match status" value="1"/>
</dbReference>
<dbReference type="GO" id="GO:0016491">
    <property type="term" value="F:oxidoreductase activity"/>
    <property type="evidence" value="ECO:0007669"/>
    <property type="project" value="UniProtKB-KW"/>
</dbReference>
<keyword evidence="4" id="KW-0560">Oxidoreductase</keyword>
<evidence type="ECO:0000259" key="6">
    <source>
        <dbReference type="PROSITE" id="PS51085"/>
    </source>
</evidence>
<dbReference type="GO" id="GO:0005506">
    <property type="term" value="F:iron ion binding"/>
    <property type="evidence" value="ECO:0007669"/>
    <property type="project" value="InterPro"/>
</dbReference>
<organism evidence="7 8">
    <name type="scientific">Hominibacterium faecale</name>
    <dbReference type="NCBI Taxonomy" id="2839743"/>
    <lineage>
        <taxon>Bacteria</taxon>
        <taxon>Bacillati</taxon>
        <taxon>Bacillota</taxon>
        <taxon>Clostridia</taxon>
        <taxon>Peptostreptococcales</taxon>
        <taxon>Anaerovoracaceae</taxon>
        <taxon>Hominibacterium</taxon>
    </lineage>
</organism>
<dbReference type="PROSITE" id="PS51085">
    <property type="entry name" value="2FE2S_FER_2"/>
    <property type="match status" value="1"/>
</dbReference>
<dbReference type="InterPro" id="IPR000674">
    <property type="entry name" value="Ald_Oxase/Xan_DH_a/b"/>
</dbReference>
<dbReference type="AlphaFoldDB" id="A0A9J6QUI7"/>
<dbReference type="InterPro" id="IPR036856">
    <property type="entry name" value="Ald_Oxase/Xan_DH_a/b_sf"/>
</dbReference>
<protein>
    <submittedName>
        <fullName evidence="7">Molybdopterin-dependent oxidoreductase</fullName>
    </submittedName>
</protein>